<dbReference type="KEGG" id="scy:SCATT_06090"/>
<evidence type="ECO:0000313" key="2">
    <source>
        <dbReference type="Proteomes" id="UP000007842"/>
    </source>
</evidence>
<keyword evidence="2" id="KW-1185">Reference proteome</keyword>
<evidence type="ECO:0000313" key="1">
    <source>
        <dbReference type="EMBL" id="AEW92980.1"/>
    </source>
</evidence>
<dbReference type="PATRIC" id="fig|1003195.29.peg.608"/>
<dbReference type="AlphaFoldDB" id="G8WRG3"/>
<proteinExistence type="predicted"/>
<dbReference type="HOGENOM" id="CLU_1947567_0_0_11"/>
<sequence length="129" mass="14064">MPTPEASATAEILSVAESTIARADKKRQELATDMAAGSFHIDPLSLGPVLRAQAAALPWRQVRAEIQSGLAPVAALLDVRAELTRRLLSMSEGVQADGLLNEFERMEREASRDFLRLTARFAKHKQPSA</sequence>
<accession>G8WRG3</accession>
<dbReference type="STRING" id="1003195.SCATT_06090"/>
<organism evidence="1 2">
    <name type="scientific">Streptantibioticus cattleyicolor (strain ATCC 35852 / DSM 46488 / JCM 4925 / NBRC 14057 / NRRL 8057)</name>
    <name type="common">Streptomyces cattleya</name>
    <dbReference type="NCBI Taxonomy" id="1003195"/>
    <lineage>
        <taxon>Bacteria</taxon>
        <taxon>Bacillati</taxon>
        <taxon>Actinomycetota</taxon>
        <taxon>Actinomycetes</taxon>
        <taxon>Kitasatosporales</taxon>
        <taxon>Streptomycetaceae</taxon>
        <taxon>Streptantibioticus</taxon>
    </lineage>
</organism>
<protein>
    <submittedName>
        <fullName evidence="1">Uncharacterized protein</fullName>
    </submittedName>
</protein>
<reference evidence="2" key="1">
    <citation type="submission" date="2011-12" db="EMBL/GenBank/DDBJ databases">
        <title>Complete genome sequence of Streptomyces cattleya strain DSM 46488.</title>
        <authorList>
            <person name="Ou H.-Y."/>
            <person name="Li P."/>
            <person name="Zhao C."/>
            <person name="O'Hagan D."/>
            <person name="Deng Z."/>
        </authorList>
    </citation>
    <scope>NUCLEOTIDE SEQUENCE [LARGE SCALE GENOMIC DNA]</scope>
    <source>
        <strain evidence="2">ATCC 35852 / DSM 46488 / JCM 4925 / NBRC 14057 / NRRL 8057</strain>
    </source>
</reference>
<name>G8WRG3_STREN</name>
<dbReference type="EMBL" id="CP003219">
    <property type="protein sequence ID" value="AEW92980.1"/>
    <property type="molecule type" value="Genomic_DNA"/>
</dbReference>
<dbReference type="RefSeq" id="WP_014627381.1">
    <property type="nucleotide sequence ID" value="NC_016111.1"/>
</dbReference>
<gene>
    <name evidence="1" type="ordered locus">SCATT_06090</name>
</gene>
<dbReference type="Proteomes" id="UP000007842">
    <property type="component" value="Chromosome"/>
</dbReference>